<evidence type="ECO:0000313" key="12">
    <source>
        <dbReference type="Proteomes" id="UP000317093"/>
    </source>
</evidence>
<dbReference type="GO" id="GO:0046872">
    <property type="term" value="F:metal ion binding"/>
    <property type="evidence" value="ECO:0007669"/>
    <property type="project" value="UniProtKB-KW"/>
</dbReference>
<evidence type="ECO:0000256" key="9">
    <source>
        <dbReference type="SAM" id="Phobius"/>
    </source>
</evidence>
<dbReference type="GO" id="GO:0005886">
    <property type="term" value="C:plasma membrane"/>
    <property type="evidence" value="ECO:0007669"/>
    <property type="project" value="UniProtKB-SubCell"/>
</dbReference>
<dbReference type="GO" id="GO:0051536">
    <property type="term" value="F:iron-sulfur cluster binding"/>
    <property type="evidence" value="ECO:0007669"/>
    <property type="project" value="UniProtKB-KW"/>
</dbReference>
<feature type="transmembrane region" description="Helical" evidence="9">
    <location>
        <begin position="560"/>
        <end position="580"/>
    </location>
</feature>
<keyword evidence="4" id="KW-0479">Metal-binding</keyword>
<dbReference type="OrthoDB" id="9771372at2"/>
<feature type="transmembrane region" description="Helical" evidence="9">
    <location>
        <begin position="48"/>
        <end position="67"/>
    </location>
</feature>
<feature type="transmembrane region" description="Helical" evidence="9">
    <location>
        <begin position="168"/>
        <end position="188"/>
    </location>
</feature>
<dbReference type="AlphaFoldDB" id="A0A518BA68"/>
<keyword evidence="3 9" id="KW-0812">Transmembrane</keyword>
<keyword evidence="5 9" id="KW-1133">Transmembrane helix</keyword>
<evidence type="ECO:0000313" key="11">
    <source>
        <dbReference type="EMBL" id="QDU63874.1"/>
    </source>
</evidence>
<feature type="domain" description="4Fe-4S ferredoxin-type" evidence="10">
    <location>
        <begin position="506"/>
        <end position="536"/>
    </location>
</feature>
<feature type="transmembrane region" description="Helical" evidence="9">
    <location>
        <begin position="362"/>
        <end position="382"/>
    </location>
</feature>
<dbReference type="InterPro" id="IPR017896">
    <property type="entry name" value="4Fe4S_Fe-S-bd"/>
</dbReference>
<dbReference type="PANTHER" id="PTHR30224">
    <property type="entry name" value="ELECTRON TRANSPORT PROTEIN"/>
    <property type="match status" value="1"/>
</dbReference>
<feature type="transmembrane region" description="Helical" evidence="9">
    <location>
        <begin position="246"/>
        <end position="268"/>
    </location>
</feature>
<dbReference type="PROSITE" id="PS51379">
    <property type="entry name" value="4FE4S_FER_2"/>
    <property type="match status" value="1"/>
</dbReference>
<dbReference type="Pfam" id="PF09678">
    <property type="entry name" value="Caa3_CtaG"/>
    <property type="match status" value="1"/>
</dbReference>
<feature type="transmembrane region" description="Helical" evidence="9">
    <location>
        <begin position="600"/>
        <end position="623"/>
    </location>
</feature>
<accession>A0A518BA68</accession>
<proteinExistence type="predicted"/>
<dbReference type="InterPro" id="IPR052378">
    <property type="entry name" value="NosR_regulator"/>
</dbReference>
<sequence length="768" mass="85699">MEGNSAAVWQSWVPSPEIVLPALLCSWIYLRGWYWLRRRLPQRFGWDRLAYFHGGLATFLLSLISPLEPLAGVLLSVHMVQHLLLMMATPLLIWLGWPLVPMLKGLPTAIRRGWIVPILRLPLVLLLSRWLTRPVPALALYIGVTWLWHIPRLYDLALRDPDWHRIEHGLFLFAGFVFWYLVVAPYPFRRTFPRWLLIPYLFAASIQNTILAATLCYADEPLYRTYAQAPRLFASTVIEDQATAGAIMWVCGSMMYLLPLVVILPSLFASASPSRRSQPSPRPVTLSVLSQGQVDADRGRARADLFHLPLVGPWLRWRHGRRLLQATMLLVAALVIWDGLVGPQVAPINLAGILPWIHWRGFVVLGLLVVGNVFCMACPFMLPRDLAKRWLPANRHWPRRLRTKWLAAGLLLLFFWAYETFALWSAPWATAWITLGYFTAAILIDGIFRGASFCKYVCPIGQFHFIQSLLSPFEVAVRNVDICSACATKDCIRGNENQRGCELALFQPRKVGNADCTFCLDCVHACPHDNVGLLAVTPSADLWDDRRRSGVGRFSQRTDLAALVLVLVFGAFVNAALMTAPVATRLERTGMMLGSQGPMLATTAAILLAVVVIPLLGVTLAAVGSRILSGDRGRSLQIATRYSFALVPMGAAMWLSHYLFHFVVGFWGLWPALQRFALDIGIRGLGTPVWPEGCSATVVEWMLRAQIVALDIGLVVSLYTAYRIARTRVEGLGRIGAAVLPWACLMVALFASGVAILLQPMEMRGTGF</sequence>
<reference evidence="11 12" key="1">
    <citation type="submission" date="2019-02" db="EMBL/GenBank/DDBJ databases">
        <title>Deep-cultivation of Planctomycetes and their phenomic and genomic characterization uncovers novel biology.</title>
        <authorList>
            <person name="Wiegand S."/>
            <person name="Jogler M."/>
            <person name="Boedeker C."/>
            <person name="Pinto D."/>
            <person name="Vollmers J."/>
            <person name="Rivas-Marin E."/>
            <person name="Kohn T."/>
            <person name="Peeters S.H."/>
            <person name="Heuer A."/>
            <person name="Rast P."/>
            <person name="Oberbeckmann S."/>
            <person name="Bunk B."/>
            <person name="Jeske O."/>
            <person name="Meyerdierks A."/>
            <person name="Storesund J.E."/>
            <person name="Kallscheuer N."/>
            <person name="Luecker S."/>
            <person name="Lage O.M."/>
            <person name="Pohl T."/>
            <person name="Merkel B.J."/>
            <person name="Hornburger P."/>
            <person name="Mueller R.-W."/>
            <person name="Bruemmer F."/>
            <person name="Labrenz M."/>
            <person name="Spormann A.M."/>
            <person name="Op den Camp H."/>
            <person name="Overmann J."/>
            <person name="Amann R."/>
            <person name="Jetten M.S.M."/>
            <person name="Mascher T."/>
            <person name="Medema M.H."/>
            <person name="Devos D.P."/>
            <person name="Kaster A.-K."/>
            <person name="Ovreas L."/>
            <person name="Rohde M."/>
            <person name="Galperin M.Y."/>
            <person name="Jogler C."/>
        </authorList>
    </citation>
    <scope>NUCLEOTIDE SEQUENCE [LARGE SCALE GENOMIC DNA]</scope>
    <source>
        <strain evidence="11 12">Pan216</strain>
    </source>
</reference>
<dbReference type="InterPro" id="IPR019108">
    <property type="entry name" value="Caa3_assmbl_CtaG-rel"/>
</dbReference>
<feature type="transmembrane region" description="Helical" evidence="9">
    <location>
        <begin position="737"/>
        <end position="758"/>
    </location>
</feature>
<dbReference type="KEGG" id="knv:Pan216_47550"/>
<evidence type="ECO:0000256" key="4">
    <source>
        <dbReference type="ARBA" id="ARBA00022723"/>
    </source>
</evidence>
<evidence type="ECO:0000256" key="2">
    <source>
        <dbReference type="ARBA" id="ARBA00022475"/>
    </source>
</evidence>
<keyword evidence="2" id="KW-1003">Cell membrane</keyword>
<dbReference type="EMBL" id="CP036279">
    <property type="protein sequence ID" value="QDU63874.1"/>
    <property type="molecule type" value="Genomic_DNA"/>
</dbReference>
<feature type="transmembrane region" description="Helical" evidence="9">
    <location>
        <begin position="644"/>
        <end position="670"/>
    </location>
</feature>
<dbReference type="InterPro" id="IPR017900">
    <property type="entry name" value="4Fe4S_Fe_S_CS"/>
</dbReference>
<feature type="transmembrane region" description="Helical" evidence="9">
    <location>
        <begin position="323"/>
        <end position="342"/>
    </location>
</feature>
<feature type="transmembrane region" description="Helical" evidence="9">
    <location>
        <begin position="705"/>
        <end position="725"/>
    </location>
</feature>
<protein>
    <submittedName>
        <fullName evidence="11">Electron transport protein YccM</fullName>
    </submittedName>
</protein>
<feature type="transmembrane region" description="Helical" evidence="9">
    <location>
        <begin position="430"/>
        <end position="448"/>
    </location>
</feature>
<feature type="transmembrane region" description="Helical" evidence="9">
    <location>
        <begin position="195"/>
        <end position="215"/>
    </location>
</feature>
<evidence type="ECO:0000256" key="8">
    <source>
        <dbReference type="ARBA" id="ARBA00023136"/>
    </source>
</evidence>
<evidence type="ECO:0000256" key="3">
    <source>
        <dbReference type="ARBA" id="ARBA00022692"/>
    </source>
</evidence>
<feature type="transmembrane region" description="Helical" evidence="9">
    <location>
        <begin position="121"/>
        <end position="148"/>
    </location>
</feature>
<keyword evidence="12" id="KW-1185">Reference proteome</keyword>
<feature type="transmembrane region" description="Helical" evidence="9">
    <location>
        <begin position="18"/>
        <end position="36"/>
    </location>
</feature>
<keyword evidence="8 9" id="KW-0472">Membrane</keyword>
<gene>
    <name evidence="11" type="primary">yccM</name>
    <name evidence="11" type="ORF">Pan216_47550</name>
</gene>
<comment type="subcellular location">
    <subcellularLocation>
        <location evidence="1">Cell membrane</location>
        <topology evidence="1">Multi-pass membrane protein</topology>
    </subcellularLocation>
</comment>
<evidence type="ECO:0000259" key="10">
    <source>
        <dbReference type="PROSITE" id="PS51379"/>
    </source>
</evidence>
<evidence type="ECO:0000256" key="1">
    <source>
        <dbReference type="ARBA" id="ARBA00004651"/>
    </source>
</evidence>
<organism evidence="11 12">
    <name type="scientific">Kolteria novifilia</name>
    <dbReference type="NCBI Taxonomy" id="2527975"/>
    <lineage>
        <taxon>Bacteria</taxon>
        <taxon>Pseudomonadati</taxon>
        <taxon>Planctomycetota</taxon>
        <taxon>Planctomycetia</taxon>
        <taxon>Kolteriales</taxon>
        <taxon>Kolteriaceae</taxon>
        <taxon>Kolteria</taxon>
    </lineage>
</organism>
<keyword evidence="6" id="KW-0408">Iron</keyword>
<name>A0A518BA68_9BACT</name>
<feature type="transmembrane region" description="Helical" evidence="9">
    <location>
        <begin position="79"/>
        <end position="100"/>
    </location>
</feature>
<dbReference type="PANTHER" id="PTHR30224:SF4">
    <property type="entry name" value="ELECTRON TRANSPORT PROTEIN YCCM-RELATED"/>
    <property type="match status" value="1"/>
</dbReference>
<keyword evidence="7" id="KW-0411">Iron-sulfur</keyword>
<evidence type="ECO:0000256" key="5">
    <source>
        <dbReference type="ARBA" id="ARBA00022989"/>
    </source>
</evidence>
<dbReference type="PROSITE" id="PS00198">
    <property type="entry name" value="4FE4S_FER_1"/>
    <property type="match status" value="1"/>
</dbReference>
<dbReference type="Proteomes" id="UP000317093">
    <property type="component" value="Chromosome"/>
</dbReference>
<evidence type="ECO:0000256" key="7">
    <source>
        <dbReference type="ARBA" id="ARBA00023014"/>
    </source>
</evidence>
<evidence type="ECO:0000256" key="6">
    <source>
        <dbReference type="ARBA" id="ARBA00023004"/>
    </source>
</evidence>
<feature type="transmembrane region" description="Helical" evidence="9">
    <location>
        <begin position="403"/>
        <end position="424"/>
    </location>
</feature>